<reference evidence="5" key="1">
    <citation type="submission" date="2022-07" db="EMBL/GenBank/DDBJ databases">
        <title>Parvimonas micra travels from the subgingival sulcus of the human oral cavity to the colorectal adenocarcinoma.</title>
        <authorList>
            <person name="Conde-Perez K."/>
            <person name="Buetas E."/>
            <person name="Aja-Macaya P."/>
            <person name="Martin-De Arribas E."/>
            <person name="Iglesias-Corras I."/>
            <person name="Trigo-Tasende N."/>
            <person name="Nasser-Ali M."/>
            <person name="Estevez L.S."/>
            <person name="Rumbo-Feal S."/>
            <person name="Otero-Alen B."/>
            <person name="Noguera J.F."/>
            <person name="Concha A."/>
            <person name="Pardinas-Lopez S."/>
            <person name="Carda-Dieguez M."/>
            <person name="Gomez-Randulfe I."/>
            <person name="Martinez-Lago N."/>
            <person name="Ladra S."/>
            <person name="Aparicio L.A."/>
            <person name="Bou G."/>
            <person name="Mira A."/>
            <person name="Vallejo J.A."/>
            <person name="Poza M."/>
        </authorList>
    </citation>
    <scope>NUCLEOTIDE SEQUENCE</scope>
    <source>
        <strain evidence="5">PM79KC-AC-4</strain>
    </source>
</reference>
<proteinExistence type="predicted"/>
<keyword evidence="2" id="KW-0732">Signal</keyword>
<gene>
    <name evidence="5" type="ORF">NND69_07485</name>
</gene>
<evidence type="ECO:0000313" key="5">
    <source>
        <dbReference type="EMBL" id="MCZ7408188.1"/>
    </source>
</evidence>
<dbReference type="InterPro" id="IPR041324">
    <property type="entry name" value="AgI/II_N"/>
</dbReference>
<evidence type="ECO:0000256" key="2">
    <source>
        <dbReference type="SAM" id="SignalP"/>
    </source>
</evidence>
<dbReference type="Proteomes" id="UP001141458">
    <property type="component" value="Unassembled WGS sequence"/>
</dbReference>
<feature type="compositionally biased region" description="Polar residues" evidence="1">
    <location>
        <begin position="62"/>
        <end position="75"/>
    </location>
</feature>
<evidence type="ECO:0000259" key="3">
    <source>
        <dbReference type="Pfam" id="PF08363"/>
    </source>
</evidence>
<protein>
    <submittedName>
        <fullName evidence="5">Cell surface protein</fullName>
    </submittedName>
</protein>
<feature type="signal peptide" evidence="2">
    <location>
        <begin position="1"/>
        <end position="29"/>
    </location>
</feature>
<feature type="domain" description="Antigen I/II N-terminal" evidence="4">
    <location>
        <begin position="28"/>
        <end position="139"/>
    </location>
</feature>
<dbReference type="Gene3D" id="2.60.530.10">
    <property type="entry name" value="Major cell-surface adhesin PAc"/>
    <property type="match status" value="1"/>
</dbReference>
<feature type="chain" id="PRO_5040990903" evidence="2">
    <location>
        <begin position="30"/>
        <end position="620"/>
    </location>
</feature>
<evidence type="ECO:0000259" key="4">
    <source>
        <dbReference type="Pfam" id="PF18652"/>
    </source>
</evidence>
<dbReference type="Pfam" id="PF18652">
    <property type="entry name" value="Adhesin_P1_N"/>
    <property type="match status" value="1"/>
</dbReference>
<evidence type="ECO:0000313" key="6">
    <source>
        <dbReference type="Proteomes" id="UP001141458"/>
    </source>
</evidence>
<organism evidence="5 6">
    <name type="scientific">Parvimonas micra</name>
    <dbReference type="NCBI Taxonomy" id="33033"/>
    <lineage>
        <taxon>Bacteria</taxon>
        <taxon>Bacillati</taxon>
        <taxon>Bacillota</taxon>
        <taxon>Tissierellia</taxon>
        <taxon>Tissierellales</taxon>
        <taxon>Peptoniphilaceae</taxon>
        <taxon>Parvimonas</taxon>
    </lineage>
</organism>
<feature type="non-terminal residue" evidence="5">
    <location>
        <position position="620"/>
    </location>
</feature>
<feature type="domain" description="Glucan-binding protein C/Surface antigen I/II V-domain" evidence="3">
    <location>
        <begin position="210"/>
        <end position="410"/>
    </location>
</feature>
<comment type="caution">
    <text evidence="5">The sequence shown here is derived from an EMBL/GenBank/DDBJ whole genome shotgun (WGS) entry which is preliminary data.</text>
</comment>
<dbReference type="AlphaFoldDB" id="A0A9X3HB98"/>
<dbReference type="InterPro" id="IPR013574">
    <property type="entry name" value="Glucan-bd_C/Surface_Ag-I/II_V"/>
</dbReference>
<name>A0A9X3HB98_9FIRM</name>
<sequence length="620" mass="70478">MKKREIIKKIVSMLMIFALVVPIASQAYAADPTRGVEVNADHSKLDQAVQEAKDSGVDVPQEPTQDKGTASSNSEADAKLAEVKADYENQIQKIKAAKLDMDNYNAKKKEYDKLKKKYDEELAKYKIAKKKYDKELEEYNKAMEELEKKKKQDGYLSEAHPQLLTFKSEPQAYSSVRGKVYQSSEWLKELEYMGFSKDSDIYKAVKRHDGYANDEGAWRVYLEQGKPLKIIYSHLKNSTYNGKKIFKVEFTFTLKKNTSGKKRIPAILYYDPTTTINYSDLGANVEIDMEATFYDEDGKKIDMTGSLISFASLNRDNDNGVDRSEYVQGFNGRLIKITGSSIQERYDGRAISSIPSNEYKSHGSRYDYREWDTDTAPHKWYGAIVGRAEGETVRVTFGAMNRKAIWFAFNSDIKSYGVPIKPVEPTPPTAPEEPQKPETNVSYHYDVFYVKSQVEKKVTNANNQDINNKVVDTGSVVNFELKASDFPKHHEEIKSLVFTDTLPEYYKLDLEGTRANSPDYDVEYTEGTRLLKFTAKASLLEKINKDLTKDAKVPSPKITGKVTKEGTKYENKFKISINNNYDVESDPVRVFTPTKPVKNVFDSQNDQVSIDGQIVKAGQE</sequence>
<dbReference type="Pfam" id="PF08363">
    <property type="entry name" value="GbpC"/>
    <property type="match status" value="1"/>
</dbReference>
<evidence type="ECO:0000256" key="1">
    <source>
        <dbReference type="SAM" id="MobiDB-lite"/>
    </source>
</evidence>
<dbReference type="SUPFAM" id="SSF74914">
    <property type="entry name" value="V-region of surface antigen I/II (SA I/II, PAC)"/>
    <property type="match status" value="1"/>
</dbReference>
<accession>A0A9X3HB98</accession>
<dbReference type="RefSeq" id="WP_269721220.1">
    <property type="nucleotide sequence ID" value="NZ_JANDZT010000002.1"/>
</dbReference>
<dbReference type="InterPro" id="IPR036234">
    <property type="entry name" value="SA_I/II_PAC_V_sf"/>
</dbReference>
<dbReference type="Gene3D" id="2.60.40.740">
    <property type="match status" value="1"/>
</dbReference>
<feature type="region of interest" description="Disordered" evidence="1">
    <location>
        <begin position="48"/>
        <end position="76"/>
    </location>
</feature>
<dbReference type="EMBL" id="JANDZV010000007">
    <property type="protein sequence ID" value="MCZ7408188.1"/>
    <property type="molecule type" value="Genomic_DNA"/>
</dbReference>